<comment type="caution">
    <text evidence="2">The sequence shown here is derived from an EMBL/GenBank/DDBJ whole genome shotgun (WGS) entry which is preliminary data.</text>
</comment>
<protein>
    <recommendedName>
        <fullName evidence="1">Plasmid conjugative transfer protein PilI domain-containing protein</fullName>
    </recommendedName>
</protein>
<dbReference type="EMBL" id="AAKUTC010000018">
    <property type="protein sequence ID" value="ECV9277627.1"/>
    <property type="molecule type" value="Genomic_DNA"/>
</dbReference>
<name>A0A5V8YIZ4_SALTM</name>
<evidence type="ECO:0000313" key="2">
    <source>
        <dbReference type="EMBL" id="ECV9277627.1"/>
    </source>
</evidence>
<dbReference type="Pfam" id="PF10623">
    <property type="entry name" value="PilI"/>
    <property type="match status" value="1"/>
</dbReference>
<gene>
    <name evidence="2" type="ORF">AAC35_18200</name>
</gene>
<accession>A0A5V8YIZ4</accession>
<dbReference type="InterPro" id="IPR018897">
    <property type="entry name" value="Plasmid_conjug_transfer_PilI"/>
</dbReference>
<evidence type="ECO:0000259" key="1">
    <source>
        <dbReference type="Pfam" id="PF10623"/>
    </source>
</evidence>
<dbReference type="AlphaFoldDB" id="A0A5V8YIZ4"/>
<sequence>MKTNKETTKWHVFYRRNSGEERLLGMSSFQECLSVSAELMTPSNYMICIKRNGERIKRWDREIIAGSNKWLNCPPDSFEILGELITINKVIRQ</sequence>
<reference evidence="2" key="1">
    <citation type="submission" date="2018-07" db="EMBL/GenBank/DDBJ databases">
        <authorList>
            <person name="Ashton P.M."/>
            <person name="Dallman T."/>
            <person name="Nair S."/>
            <person name="De Pinna E."/>
            <person name="Peters T."/>
            <person name="Grant K."/>
        </authorList>
    </citation>
    <scope>NUCLEOTIDE SEQUENCE</scope>
    <source>
        <strain evidence="2">84461</strain>
    </source>
</reference>
<organism evidence="2">
    <name type="scientific">Salmonella typhimurium</name>
    <dbReference type="NCBI Taxonomy" id="90371"/>
    <lineage>
        <taxon>Bacteria</taxon>
        <taxon>Pseudomonadati</taxon>
        <taxon>Pseudomonadota</taxon>
        <taxon>Gammaproteobacteria</taxon>
        <taxon>Enterobacterales</taxon>
        <taxon>Enterobacteriaceae</taxon>
        <taxon>Salmonella</taxon>
    </lineage>
</organism>
<feature type="domain" description="Plasmid conjugative transfer protein PilI" evidence="1">
    <location>
        <begin position="14"/>
        <end position="83"/>
    </location>
</feature>
<proteinExistence type="predicted"/>